<sequence length="333" mass="35281">MNAALSGVASGPADPGPHARQYAFLGPAGTFTEAALMQVPGADAAVRTPMSSVPAALAAVREERVDAAVVPIENSVEGGVTATLDDVSFGAELRILREIVVPIRFTLVAPAGTELAEVRTISTHTVAWAQIRRWVAENLPEVAYVPAPSTAASAVAMLDGAGGVSTDGLGYDAAVCSPVVVEQHPELHVLAEDIGDNKQAVTRFVLVARPDAPMPAPTGADKTSLVVPLWEDRPGALLDILEQFATRGVNLTRIESRPTKTHLGDYFFSVDIDGHIQDDRVADALMGVRRICPRTRFLGSYPRADERAVPVASQHSDAAFIQARSWVDNLKGQ</sequence>
<dbReference type="PROSITE" id="PS00858">
    <property type="entry name" value="PREPHENATE_DEHYDR_2"/>
    <property type="match status" value="1"/>
</dbReference>
<dbReference type="CDD" id="cd13632">
    <property type="entry name" value="PBP2_Aa-PDT_like"/>
    <property type="match status" value="1"/>
</dbReference>
<evidence type="ECO:0000256" key="3">
    <source>
        <dbReference type="ARBA" id="ARBA00021872"/>
    </source>
</evidence>
<evidence type="ECO:0000259" key="12">
    <source>
        <dbReference type="PROSITE" id="PS51671"/>
    </source>
</evidence>
<dbReference type="Gene3D" id="3.40.190.10">
    <property type="entry name" value="Periplasmic binding protein-like II"/>
    <property type="match status" value="2"/>
</dbReference>
<comment type="caution">
    <text evidence="13">The sequence shown here is derived from an EMBL/GenBank/DDBJ whole genome shotgun (WGS) entry which is preliminary data.</text>
</comment>
<keyword evidence="14" id="KW-1185">Reference proteome</keyword>
<dbReference type="SUPFAM" id="SSF55021">
    <property type="entry name" value="ACT-like"/>
    <property type="match status" value="1"/>
</dbReference>
<feature type="site" description="Essential for prephenate dehydratase activity" evidence="9">
    <location>
        <position position="202"/>
    </location>
</feature>
<dbReference type="InterPro" id="IPR002912">
    <property type="entry name" value="ACT_dom"/>
</dbReference>
<dbReference type="AlphaFoldDB" id="A0A3L9L127"/>
<feature type="domain" description="ACT" evidence="12">
    <location>
        <begin position="225"/>
        <end position="302"/>
    </location>
</feature>
<dbReference type="PROSITE" id="PS51671">
    <property type="entry name" value="ACT"/>
    <property type="match status" value="1"/>
</dbReference>
<dbReference type="EC" id="4.2.1.51" evidence="2 10"/>
<dbReference type="UniPathway" id="UPA00121">
    <property type="reaction ID" value="UER00345"/>
</dbReference>
<dbReference type="GO" id="GO:0004664">
    <property type="term" value="F:prephenate dehydratase activity"/>
    <property type="evidence" value="ECO:0007669"/>
    <property type="project" value="UniProtKB-UniRule"/>
</dbReference>
<evidence type="ECO:0000256" key="4">
    <source>
        <dbReference type="ARBA" id="ARBA00022605"/>
    </source>
</evidence>
<evidence type="ECO:0000313" key="14">
    <source>
        <dbReference type="Proteomes" id="UP000277871"/>
    </source>
</evidence>
<comment type="catalytic activity">
    <reaction evidence="8 10">
        <text>prephenate + H(+) = 3-phenylpyruvate + CO2 + H2O</text>
        <dbReference type="Rhea" id="RHEA:21648"/>
        <dbReference type="ChEBI" id="CHEBI:15377"/>
        <dbReference type="ChEBI" id="CHEBI:15378"/>
        <dbReference type="ChEBI" id="CHEBI:16526"/>
        <dbReference type="ChEBI" id="CHEBI:18005"/>
        <dbReference type="ChEBI" id="CHEBI:29934"/>
        <dbReference type="EC" id="4.2.1.51"/>
    </reaction>
</comment>
<proteinExistence type="predicted"/>
<protein>
    <recommendedName>
        <fullName evidence="3 10">Prephenate dehydratase</fullName>
        <shortName evidence="10">PDT</shortName>
        <ecNumber evidence="2 10">4.2.1.51</ecNumber>
    </recommendedName>
</protein>
<evidence type="ECO:0000259" key="11">
    <source>
        <dbReference type="PROSITE" id="PS51171"/>
    </source>
</evidence>
<dbReference type="NCBIfam" id="NF008865">
    <property type="entry name" value="PRK11898.1"/>
    <property type="match status" value="1"/>
</dbReference>
<dbReference type="InterPro" id="IPR001086">
    <property type="entry name" value="Preph_deHydtase"/>
</dbReference>
<dbReference type="RefSeq" id="WP_121845278.1">
    <property type="nucleotide sequence ID" value="NZ_PHOA01000010.1"/>
</dbReference>
<dbReference type="Pfam" id="PF00800">
    <property type="entry name" value="PDT"/>
    <property type="match status" value="1"/>
</dbReference>
<dbReference type="Proteomes" id="UP000277871">
    <property type="component" value="Unassembled WGS sequence"/>
</dbReference>
<dbReference type="EMBL" id="RDEX01000003">
    <property type="protein sequence ID" value="RLY91679.1"/>
    <property type="molecule type" value="Genomic_DNA"/>
</dbReference>
<dbReference type="CDD" id="cd04905">
    <property type="entry name" value="ACT_CM-PDT"/>
    <property type="match status" value="1"/>
</dbReference>
<dbReference type="PANTHER" id="PTHR21022:SF19">
    <property type="entry name" value="PREPHENATE DEHYDRATASE-RELATED"/>
    <property type="match status" value="1"/>
</dbReference>
<evidence type="ECO:0000256" key="5">
    <source>
        <dbReference type="ARBA" id="ARBA00023141"/>
    </source>
</evidence>
<dbReference type="InterPro" id="IPR008242">
    <property type="entry name" value="Chor_mutase/pphenate_deHydtase"/>
</dbReference>
<dbReference type="GO" id="GO:0005737">
    <property type="term" value="C:cytoplasm"/>
    <property type="evidence" value="ECO:0007669"/>
    <property type="project" value="TreeGrafter"/>
</dbReference>
<keyword evidence="5 10" id="KW-0057">Aromatic amino acid biosynthesis</keyword>
<reference evidence="13 14" key="1">
    <citation type="submission" date="2018-10" db="EMBL/GenBank/DDBJ databases">
        <title>Kocuria tytonicola, new bacteria from the preen glands of American barn owls (Tyto furcata).</title>
        <authorList>
            <person name="Braun M.S."/>
            <person name="Wang E."/>
            <person name="Zimmermann S."/>
            <person name="Boutin S."/>
            <person name="Wagner H."/>
            <person name="Wink M."/>
        </authorList>
    </citation>
    <scope>NUCLEOTIDE SEQUENCE [LARGE SCALE GENOMIC DNA]</scope>
    <source>
        <strain evidence="13 14">473</strain>
    </source>
</reference>
<evidence type="ECO:0000256" key="6">
    <source>
        <dbReference type="ARBA" id="ARBA00023222"/>
    </source>
</evidence>
<gene>
    <name evidence="10 13" type="primary">pheA</name>
    <name evidence="13" type="ORF">EAE32_10665</name>
</gene>
<dbReference type="Gene3D" id="3.30.70.260">
    <property type="match status" value="1"/>
</dbReference>
<dbReference type="OrthoDB" id="9802281at2"/>
<keyword evidence="4 10" id="KW-0028">Amino-acid biosynthesis</keyword>
<organism evidence="13 14">
    <name type="scientific">Kocuria tytonicola</name>
    <dbReference type="NCBI Taxonomy" id="2055946"/>
    <lineage>
        <taxon>Bacteria</taxon>
        <taxon>Bacillati</taxon>
        <taxon>Actinomycetota</taxon>
        <taxon>Actinomycetes</taxon>
        <taxon>Micrococcales</taxon>
        <taxon>Micrococcaceae</taxon>
        <taxon>Kocuria</taxon>
    </lineage>
</organism>
<dbReference type="SUPFAM" id="SSF53850">
    <property type="entry name" value="Periplasmic binding protein-like II"/>
    <property type="match status" value="1"/>
</dbReference>
<dbReference type="PIRSF" id="PIRSF001500">
    <property type="entry name" value="Chor_mut_pdt_Ppr"/>
    <property type="match status" value="1"/>
</dbReference>
<dbReference type="FunFam" id="3.30.70.260:FF:000012">
    <property type="entry name" value="Prephenate dehydratase"/>
    <property type="match status" value="1"/>
</dbReference>
<evidence type="ECO:0000256" key="9">
    <source>
        <dbReference type="PIRSR" id="PIRSR001500-2"/>
    </source>
</evidence>
<evidence type="ECO:0000256" key="2">
    <source>
        <dbReference type="ARBA" id="ARBA00013147"/>
    </source>
</evidence>
<dbReference type="GO" id="GO:0009094">
    <property type="term" value="P:L-phenylalanine biosynthetic process"/>
    <property type="evidence" value="ECO:0007669"/>
    <property type="project" value="UniProtKB-UniPathway"/>
</dbReference>
<evidence type="ECO:0000256" key="1">
    <source>
        <dbReference type="ARBA" id="ARBA00004741"/>
    </source>
</evidence>
<accession>A0A3L9L127</accession>
<evidence type="ECO:0000256" key="8">
    <source>
        <dbReference type="ARBA" id="ARBA00047848"/>
    </source>
</evidence>
<keyword evidence="7 10" id="KW-0456">Lyase</keyword>
<dbReference type="Pfam" id="PF01842">
    <property type="entry name" value="ACT"/>
    <property type="match status" value="1"/>
</dbReference>
<comment type="pathway">
    <text evidence="1 10">Amino-acid biosynthesis; L-phenylalanine biosynthesis; phenylpyruvate from prephenate: step 1/1.</text>
</comment>
<dbReference type="InterPro" id="IPR018528">
    <property type="entry name" value="Preph_deHydtase_CS"/>
</dbReference>
<feature type="domain" description="Prephenate dehydratase" evidence="11">
    <location>
        <begin position="21"/>
        <end position="209"/>
    </location>
</feature>
<dbReference type="PROSITE" id="PS51171">
    <property type="entry name" value="PREPHENATE_DEHYDR_3"/>
    <property type="match status" value="1"/>
</dbReference>
<evidence type="ECO:0000313" key="13">
    <source>
        <dbReference type="EMBL" id="RLY91679.1"/>
    </source>
</evidence>
<dbReference type="InterPro" id="IPR045865">
    <property type="entry name" value="ACT-like_dom_sf"/>
</dbReference>
<dbReference type="FunFam" id="3.40.190.10:FF:000064">
    <property type="entry name" value="Prephenate dehydratase"/>
    <property type="match status" value="1"/>
</dbReference>
<evidence type="ECO:0000256" key="10">
    <source>
        <dbReference type="RuleBase" id="RU361254"/>
    </source>
</evidence>
<evidence type="ECO:0000256" key="7">
    <source>
        <dbReference type="ARBA" id="ARBA00023239"/>
    </source>
</evidence>
<dbReference type="PANTHER" id="PTHR21022">
    <property type="entry name" value="PREPHENATE DEHYDRATASE P PROTEIN"/>
    <property type="match status" value="1"/>
</dbReference>
<name>A0A3L9L127_9MICC</name>
<keyword evidence="6 10" id="KW-0584">Phenylalanine biosynthesis</keyword>